<gene>
    <name evidence="2" type="ORF">BKA55DRAFT_578227</name>
</gene>
<accession>A0A9P9GDV2</accession>
<protein>
    <submittedName>
        <fullName evidence="2">Uncharacterized protein</fullName>
    </submittedName>
</protein>
<feature type="region of interest" description="Disordered" evidence="1">
    <location>
        <begin position="1"/>
        <end position="24"/>
    </location>
</feature>
<dbReference type="AlphaFoldDB" id="A0A9P9GDV2"/>
<organism evidence="2 3">
    <name type="scientific">Fusarium redolens</name>
    <dbReference type="NCBI Taxonomy" id="48865"/>
    <lineage>
        <taxon>Eukaryota</taxon>
        <taxon>Fungi</taxon>
        <taxon>Dikarya</taxon>
        <taxon>Ascomycota</taxon>
        <taxon>Pezizomycotina</taxon>
        <taxon>Sordariomycetes</taxon>
        <taxon>Hypocreomycetidae</taxon>
        <taxon>Hypocreales</taxon>
        <taxon>Nectriaceae</taxon>
        <taxon>Fusarium</taxon>
        <taxon>Fusarium redolens species complex</taxon>
    </lineage>
</organism>
<dbReference type="EMBL" id="JAGMUX010000015">
    <property type="protein sequence ID" value="KAH7237730.1"/>
    <property type="molecule type" value="Genomic_DNA"/>
</dbReference>
<proteinExistence type="predicted"/>
<reference evidence="2" key="1">
    <citation type="journal article" date="2021" name="Nat. Commun.">
        <title>Genetic determinants of endophytism in the Arabidopsis root mycobiome.</title>
        <authorList>
            <person name="Mesny F."/>
            <person name="Miyauchi S."/>
            <person name="Thiergart T."/>
            <person name="Pickel B."/>
            <person name="Atanasova L."/>
            <person name="Karlsson M."/>
            <person name="Huettel B."/>
            <person name="Barry K.W."/>
            <person name="Haridas S."/>
            <person name="Chen C."/>
            <person name="Bauer D."/>
            <person name="Andreopoulos W."/>
            <person name="Pangilinan J."/>
            <person name="LaButti K."/>
            <person name="Riley R."/>
            <person name="Lipzen A."/>
            <person name="Clum A."/>
            <person name="Drula E."/>
            <person name="Henrissat B."/>
            <person name="Kohler A."/>
            <person name="Grigoriev I.V."/>
            <person name="Martin F.M."/>
            <person name="Hacquard S."/>
        </authorList>
    </citation>
    <scope>NUCLEOTIDE SEQUENCE</scope>
    <source>
        <strain evidence="2">MPI-CAGE-AT-0023</strain>
    </source>
</reference>
<sequence>MINRGSESTSRTNAGSPSTTPTTHDIVNTIANSSKHHRILSRAIQKTWKPPTHKLNIVADQISERPAVRKYRRVVKNLDQG</sequence>
<keyword evidence="3" id="KW-1185">Reference proteome</keyword>
<evidence type="ECO:0000256" key="1">
    <source>
        <dbReference type="SAM" id="MobiDB-lite"/>
    </source>
</evidence>
<dbReference type="GeneID" id="70223632"/>
<dbReference type="RefSeq" id="XP_046045589.1">
    <property type="nucleotide sequence ID" value="XM_046193678.1"/>
</dbReference>
<evidence type="ECO:0000313" key="3">
    <source>
        <dbReference type="Proteomes" id="UP000720189"/>
    </source>
</evidence>
<comment type="caution">
    <text evidence="2">The sequence shown here is derived from an EMBL/GenBank/DDBJ whole genome shotgun (WGS) entry which is preliminary data.</text>
</comment>
<dbReference type="Proteomes" id="UP000720189">
    <property type="component" value="Unassembled WGS sequence"/>
</dbReference>
<name>A0A9P9GDV2_FUSRE</name>
<evidence type="ECO:0000313" key="2">
    <source>
        <dbReference type="EMBL" id="KAH7237730.1"/>
    </source>
</evidence>